<reference evidence="1" key="1">
    <citation type="submission" date="2021-09" db="EMBL/GenBank/DDBJ databases">
        <authorList>
            <consortium name="AG Swart"/>
            <person name="Singh M."/>
            <person name="Singh A."/>
            <person name="Seah K."/>
            <person name="Emmerich C."/>
        </authorList>
    </citation>
    <scope>NUCLEOTIDE SEQUENCE</scope>
    <source>
        <strain evidence="1">ATCC30299</strain>
    </source>
</reference>
<sequence length="146" mass="16239">MNEGLLPLLDSSEDESELDNFPFTMPGLITMPSTGRRFTQWSKESASATEVSNPEFSPIRSHKRRSTMATTLTKTPTVDHSFLFKLRCDHCKAYIKPVESSIPTSAAWFDCGSMCLLGCWFGTCLFPLIDASYQLSQKSAANAEKL</sequence>
<accession>A0AAU9JDF0</accession>
<evidence type="ECO:0008006" key="3">
    <source>
        <dbReference type="Google" id="ProtNLM"/>
    </source>
</evidence>
<dbReference type="Proteomes" id="UP001162131">
    <property type="component" value="Unassembled WGS sequence"/>
</dbReference>
<evidence type="ECO:0000313" key="1">
    <source>
        <dbReference type="EMBL" id="CAG9323676.1"/>
    </source>
</evidence>
<dbReference type="AlphaFoldDB" id="A0AAU9JDF0"/>
<proteinExistence type="predicted"/>
<protein>
    <recommendedName>
        <fullName evidence="3">LITAF domain-containing protein</fullName>
    </recommendedName>
</protein>
<gene>
    <name evidence="1" type="ORF">BSTOLATCC_MIC34716</name>
</gene>
<evidence type="ECO:0000313" key="2">
    <source>
        <dbReference type="Proteomes" id="UP001162131"/>
    </source>
</evidence>
<dbReference type="EMBL" id="CAJZBQ010000035">
    <property type="protein sequence ID" value="CAG9323676.1"/>
    <property type="molecule type" value="Genomic_DNA"/>
</dbReference>
<comment type="caution">
    <text evidence="1">The sequence shown here is derived from an EMBL/GenBank/DDBJ whole genome shotgun (WGS) entry which is preliminary data.</text>
</comment>
<name>A0AAU9JDF0_9CILI</name>
<keyword evidence="2" id="KW-1185">Reference proteome</keyword>
<organism evidence="1 2">
    <name type="scientific">Blepharisma stoltei</name>
    <dbReference type="NCBI Taxonomy" id="1481888"/>
    <lineage>
        <taxon>Eukaryota</taxon>
        <taxon>Sar</taxon>
        <taxon>Alveolata</taxon>
        <taxon>Ciliophora</taxon>
        <taxon>Postciliodesmatophora</taxon>
        <taxon>Heterotrichea</taxon>
        <taxon>Heterotrichida</taxon>
        <taxon>Blepharismidae</taxon>
        <taxon>Blepharisma</taxon>
    </lineage>
</organism>